<gene>
    <name evidence="10" type="ORF">ECRASSUSDP1_LOCUS17320</name>
</gene>
<feature type="coiled-coil region" evidence="7">
    <location>
        <begin position="564"/>
        <end position="591"/>
    </location>
</feature>
<feature type="region of interest" description="Disordered" evidence="8">
    <location>
        <begin position="323"/>
        <end position="352"/>
    </location>
</feature>
<evidence type="ECO:0000256" key="6">
    <source>
        <dbReference type="ARBA" id="ARBA00043983"/>
    </source>
</evidence>
<keyword evidence="5" id="KW-0966">Cell projection</keyword>
<protein>
    <recommendedName>
        <fullName evidence="9">IFT81 calponin homology domain-containing protein</fullName>
    </recommendedName>
</protein>
<feature type="compositionally biased region" description="Acidic residues" evidence="8">
    <location>
        <begin position="341"/>
        <end position="352"/>
    </location>
</feature>
<dbReference type="Gene3D" id="1.10.418.70">
    <property type="entry name" value="Intraflagellar transport protein 81, N-terminal domain"/>
    <property type="match status" value="1"/>
</dbReference>
<comment type="caution">
    <text evidence="10">The sequence shown here is derived from an EMBL/GenBank/DDBJ whole genome shotgun (WGS) entry which is preliminary data.</text>
</comment>
<keyword evidence="2" id="KW-0970">Cilium biogenesis/degradation</keyword>
<evidence type="ECO:0000313" key="11">
    <source>
        <dbReference type="Proteomes" id="UP001295684"/>
    </source>
</evidence>
<dbReference type="GO" id="GO:0036064">
    <property type="term" value="C:ciliary basal body"/>
    <property type="evidence" value="ECO:0007669"/>
    <property type="project" value="TreeGrafter"/>
</dbReference>
<dbReference type="PANTHER" id="PTHR15614:SF2">
    <property type="entry name" value="INTRAFLAGELLAR TRANSPORT PROTEIN 81 HOMOLOG"/>
    <property type="match status" value="1"/>
</dbReference>
<evidence type="ECO:0000256" key="2">
    <source>
        <dbReference type="ARBA" id="ARBA00022794"/>
    </source>
</evidence>
<dbReference type="EMBL" id="CAMPGE010017473">
    <property type="protein sequence ID" value="CAI2375952.1"/>
    <property type="molecule type" value="Genomic_DNA"/>
</dbReference>
<evidence type="ECO:0000259" key="9">
    <source>
        <dbReference type="Pfam" id="PF18383"/>
    </source>
</evidence>
<dbReference type="InterPro" id="IPR041146">
    <property type="entry name" value="IFT81_CH"/>
</dbReference>
<keyword evidence="11" id="KW-1185">Reference proteome</keyword>
<dbReference type="AlphaFoldDB" id="A0AAD2D0W2"/>
<proteinExistence type="inferred from homology"/>
<dbReference type="InterPro" id="IPR029600">
    <property type="entry name" value="IFT81"/>
</dbReference>
<dbReference type="InterPro" id="IPR043016">
    <property type="entry name" value="IFT81_N_sf"/>
</dbReference>
<dbReference type="Pfam" id="PF18383">
    <property type="entry name" value="IFT81_CH"/>
    <property type="match status" value="1"/>
</dbReference>
<feature type="coiled-coil region" evidence="7">
    <location>
        <begin position="449"/>
        <end position="538"/>
    </location>
</feature>
<evidence type="ECO:0000256" key="1">
    <source>
        <dbReference type="ARBA" id="ARBA00004138"/>
    </source>
</evidence>
<accession>A0AAD2D0W2</accession>
<comment type="subcellular location">
    <subcellularLocation>
        <location evidence="1">Cell projection</location>
        <location evidence="1">Cilium</location>
    </subcellularLocation>
</comment>
<name>A0AAD2D0W2_EUPCR</name>
<feature type="region of interest" description="Disordered" evidence="8">
    <location>
        <begin position="665"/>
        <end position="689"/>
    </location>
</feature>
<feature type="compositionally biased region" description="Basic and acidic residues" evidence="8">
    <location>
        <begin position="1"/>
        <end position="14"/>
    </location>
</feature>
<sequence>MEASTSHEEEKQDRINTASSETPETQKTSTKSLDEPRGAETIRQIAKLLKMKPYECNMSLVELDSMQPLELLKLLNQVIVKLDSSQKDTNFRTETQEETTNRICQFFTKLGLSCESDSSLKLGLYCNNRETILKSLEFVLQTVEDSKELCRSSTFLSSWAIPEELLIDEDIRKEINIYKDIQEEWNIINGNLGILKSKDTPIDTLQEEITQLELRKEELQSKINVPHANNSNSVFKKLLDANKLLRIEQEVQNENEEKMFVQTSLMHTVKQDMQKAKEIFLEDSKKLSDPLNEVEMLDQLKEEVRKNRQEYYDFLIKEYEEKSNQASLRSNERTEQKESPSEEEVNQLEEEVEGLRKECRRLEEMSVETGKEEEQDKKLMGEIKASSQTKLNQDEEIFQLQKKKNALSDLWASKQHEYYIAKGVKFIGPDPLLKYSKELLVKEQECEHMKKLLAQINSKQKVLSKAENLLLERVEMTDELKKELEELKMAFTTPRMIENKRKALQEIEGKRQKKEEELKMLREQVNILDDEIKRMKAILAPKIRILRAARAKHEDKEGLYIKKKRKYDKAIEEMKKEKKLLEESCSKLRDDSKARETRYHSYNIQSTINNAINKAIQKETLFHEDPEARFSADFKTMTEMYSAKIEQEQEIIRILEEHLKCANEESEIQQIDTSEGHDQPACEEKKDEE</sequence>
<evidence type="ECO:0000256" key="5">
    <source>
        <dbReference type="ARBA" id="ARBA00023273"/>
    </source>
</evidence>
<dbReference type="GO" id="GO:0030992">
    <property type="term" value="C:intraciliary transport particle B"/>
    <property type="evidence" value="ECO:0007669"/>
    <property type="project" value="InterPro"/>
</dbReference>
<evidence type="ECO:0000256" key="8">
    <source>
        <dbReference type="SAM" id="MobiDB-lite"/>
    </source>
</evidence>
<feature type="compositionally biased region" description="Polar residues" evidence="8">
    <location>
        <begin position="15"/>
        <end position="31"/>
    </location>
</feature>
<keyword evidence="3 7" id="KW-0175">Coiled coil</keyword>
<dbReference type="GO" id="GO:0042073">
    <property type="term" value="P:intraciliary transport"/>
    <property type="evidence" value="ECO:0007669"/>
    <property type="project" value="InterPro"/>
</dbReference>
<feature type="domain" description="IFT81 calponin homology" evidence="9">
    <location>
        <begin position="40"/>
        <end position="156"/>
    </location>
</feature>
<dbReference type="PANTHER" id="PTHR15614">
    <property type="entry name" value="INTRAFLAGELLAR TRANSPORT PROTEIN 81 HOMOLOG"/>
    <property type="match status" value="1"/>
</dbReference>
<dbReference type="GO" id="GO:0015631">
    <property type="term" value="F:tubulin binding"/>
    <property type="evidence" value="ECO:0007669"/>
    <property type="project" value="InterPro"/>
</dbReference>
<feature type="compositionally biased region" description="Basic and acidic residues" evidence="8">
    <location>
        <begin position="674"/>
        <end position="689"/>
    </location>
</feature>
<keyword evidence="4" id="KW-0969">Cilium</keyword>
<evidence type="ECO:0000256" key="7">
    <source>
        <dbReference type="SAM" id="Coils"/>
    </source>
</evidence>
<evidence type="ECO:0000256" key="4">
    <source>
        <dbReference type="ARBA" id="ARBA00023069"/>
    </source>
</evidence>
<comment type="similarity">
    <text evidence="6">Belongs to the IFT81 family.</text>
</comment>
<dbReference type="Proteomes" id="UP001295684">
    <property type="component" value="Unassembled WGS sequence"/>
</dbReference>
<feature type="compositionally biased region" description="Basic and acidic residues" evidence="8">
    <location>
        <begin position="330"/>
        <end position="340"/>
    </location>
</feature>
<evidence type="ECO:0000313" key="10">
    <source>
        <dbReference type="EMBL" id="CAI2375952.1"/>
    </source>
</evidence>
<organism evidence="10 11">
    <name type="scientific">Euplotes crassus</name>
    <dbReference type="NCBI Taxonomy" id="5936"/>
    <lineage>
        <taxon>Eukaryota</taxon>
        <taxon>Sar</taxon>
        <taxon>Alveolata</taxon>
        <taxon>Ciliophora</taxon>
        <taxon>Intramacronucleata</taxon>
        <taxon>Spirotrichea</taxon>
        <taxon>Hypotrichia</taxon>
        <taxon>Euplotida</taxon>
        <taxon>Euplotidae</taxon>
        <taxon>Moneuplotes</taxon>
    </lineage>
</organism>
<feature type="region of interest" description="Disordered" evidence="8">
    <location>
        <begin position="1"/>
        <end position="37"/>
    </location>
</feature>
<evidence type="ECO:0000256" key="3">
    <source>
        <dbReference type="ARBA" id="ARBA00023054"/>
    </source>
</evidence>
<dbReference type="GO" id="GO:0060271">
    <property type="term" value="P:cilium assembly"/>
    <property type="evidence" value="ECO:0007669"/>
    <property type="project" value="InterPro"/>
</dbReference>
<reference evidence="10" key="1">
    <citation type="submission" date="2023-07" db="EMBL/GenBank/DDBJ databases">
        <authorList>
            <consortium name="AG Swart"/>
            <person name="Singh M."/>
            <person name="Singh A."/>
            <person name="Seah K."/>
            <person name="Emmerich C."/>
        </authorList>
    </citation>
    <scope>NUCLEOTIDE SEQUENCE</scope>
    <source>
        <strain evidence="10">DP1</strain>
    </source>
</reference>